<dbReference type="GO" id="GO:0070929">
    <property type="term" value="P:trans-translation"/>
    <property type="evidence" value="ECO:0007669"/>
    <property type="project" value="UniProtKB-UniRule"/>
</dbReference>
<evidence type="ECO:0000313" key="5">
    <source>
        <dbReference type="EMBL" id="MBK1695781.1"/>
    </source>
</evidence>
<dbReference type="PROSITE" id="PS01317">
    <property type="entry name" value="SSRP"/>
    <property type="match status" value="1"/>
</dbReference>
<evidence type="ECO:0000313" key="6">
    <source>
        <dbReference type="Proteomes" id="UP000778970"/>
    </source>
</evidence>
<keyword evidence="6" id="KW-1185">Reference proteome</keyword>
<keyword evidence="1 3" id="KW-0963">Cytoplasm</keyword>
<sequence length="169" mass="19540">MATAKEKQRQRRGKNPFTETGTVARNKRARHDFQIEETVEAGLQLYGSEVKSLRLGRASVGQAYAGESKGELWLWNVHIDEYPPAMFNHDPKRPRKLLVHKRERDKLLGALNQKGYTLVPMDIHFNSRGLAKLTLGLAKGKSKVDKREDEKKKAWEREKAKVLREYKKM</sequence>
<dbReference type="Gene3D" id="2.40.280.10">
    <property type="match status" value="1"/>
</dbReference>
<proteinExistence type="inferred from homology"/>
<name>A0A934QES1_9PROT</name>
<dbReference type="InterPro" id="IPR000037">
    <property type="entry name" value="SsrA-bd_prot"/>
</dbReference>
<dbReference type="EMBL" id="NRRE01000006">
    <property type="protein sequence ID" value="MBK1695781.1"/>
    <property type="molecule type" value="Genomic_DNA"/>
</dbReference>
<dbReference type="HAMAP" id="MF_00023">
    <property type="entry name" value="SmpB"/>
    <property type="match status" value="1"/>
</dbReference>
<dbReference type="RefSeq" id="WP_051432019.1">
    <property type="nucleotide sequence ID" value="NZ_NRRE01000006.1"/>
</dbReference>
<dbReference type="NCBIfam" id="NF003843">
    <property type="entry name" value="PRK05422.1"/>
    <property type="match status" value="1"/>
</dbReference>
<dbReference type="InterPro" id="IPR020081">
    <property type="entry name" value="SsrA-bd_prot_CS"/>
</dbReference>
<dbReference type="GO" id="GO:0005829">
    <property type="term" value="C:cytosol"/>
    <property type="evidence" value="ECO:0007669"/>
    <property type="project" value="TreeGrafter"/>
</dbReference>
<evidence type="ECO:0000256" key="3">
    <source>
        <dbReference type="HAMAP-Rule" id="MF_00023"/>
    </source>
</evidence>
<comment type="similarity">
    <text evidence="3">Belongs to the SmpB family.</text>
</comment>
<gene>
    <name evidence="3" type="primary">smpB</name>
    <name evidence="5" type="ORF">CKO21_00790</name>
</gene>
<dbReference type="NCBIfam" id="TIGR00086">
    <property type="entry name" value="smpB"/>
    <property type="match status" value="1"/>
</dbReference>
<comment type="subcellular location">
    <subcellularLocation>
        <location evidence="3">Cytoplasm</location>
    </subcellularLocation>
    <text evidence="3">The tmRNA-SmpB complex associates with stalled 70S ribosomes.</text>
</comment>
<dbReference type="InterPro" id="IPR023620">
    <property type="entry name" value="SmpB"/>
</dbReference>
<dbReference type="CDD" id="cd09294">
    <property type="entry name" value="SmpB"/>
    <property type="match status" value="1"/>
</dbReference>
<dbReference type="GO" id="GO:0003723">
    <property type="term" value="F:RNA binding"/>
    <property type="evidence" value="ECO:0007669"/>
    <property type="project" value="UniProtKB-UniRule"/>
</dbReference>
<dbReference type="AlphaFoldDB" id="A0A934QES1"/>
<evidence type="ECO:0000256" key="4">
    <source>
        <dbReference type="SAM" id="MobiDB-lite"/>
    </source>
</evidence>
<evidence type="ECO:0000256" key="2">
    <source>
        <dbReference type="ARBA" id="ARBA00022884"/>
    </source>
</evidence>
<dbReference type="Proteomes" id="UP000778970">
    <property type="component" value="Unassembled WGS sequence"/>
</dbReference>
<dbReference type="Pfam" id="PF01668">
    <property type="entry name" value="SmpB"/>
    <property type="match status" value="1"/>
</dbReference>
<dbReference type="GO" id="GO:0070930">
    <property type="term" value="P:trans-translation-dependent protein tagging"/>
    <property type="evidence" value="ECO:0007669"/>
    <property type="project" value="TreeGrafter"/>
</dbReference>
<dbReference type="PANTHER" id="PTHR30308:SF2">
    <property type="entry name" value="SSRA-BINDING PROTEIN"/>
    <property type="match status" value="1"/>
</dbReference>
<keyword evidence="2 3" id="KW-0694">RNA-binding</keyword>
<accession>A0A934QES1</accession>
<reference evidence="5" key="1">
    <citation type="submission" date="2017-08" db="EMBL/GenBank/DDBJ databases">
        <authorList>
            <person name="Imhoff J.F."/>
            <person name="Rahn T."/>
            <person name="Kuenzel S."/>
            <person name="Neulinger S.C."/>
        </authorList>
    </citation>
    <scope>NUCLEOTIDE SEQUENCE</scope>
    <source>
        <strain evidence="5">DSM 9154</strain>
    </source>
</reference>
<comment type="function">
    <text evidence="3">Required for rescue of stalled ribosomes mediated by trans-translation. Binds to transfer-messenger RNA (tmRNA), required for stable association of tmRNA with ribosomes. tmRNA and SmpB together mimic tRNA shape, replacing the anticodon stem-loop with SmpB. tmRNA is encoded by the ssrA gene; the 2 termini fold to resemble tRNA(Ala) and it encodes a 'tag peptide', a short internal open reading frame. During trans-translation Ala-aminoacylated tmRNA acts like a tRNA, entering the A-site of stalled ribosomes, displacing the stalled mRNA. The ribosome then switches to translate the ORF on the tmRNA; the nascent peptide is terminated with the 'tag peptide' encoded by the tmRNA and targeted for degradation. The ribosome is freed to recommence translation, which seems to be the essential function of trans-translation.</text>
</comment>
<evidence type="ECO:0000256" key="1">
    <source>
        <dbReference type="ARBA" id="ARBA00022490"/>
    </source>
</evidence>
<dbReference type="PANTHER" id="PTHR30308">
    <property type="entry name" value="TMRNA-BINDING COMPONENT OF TRANS-TRANSLATION TAGGING COMPLEX"/>
    <property type="match status" value="1"/>
</dbReference>
<reference evidence="5" key="2">
    <citation type="journal article" date="2020" name="Microorganisms">
        <title>Osmotic Adaptation and Compatible Solute Biosynthesis of Phototrophic Bacteria as Revealed from Genome Analyses.</title>
        <authorList>
            <person name="Imhoff J.F."/>
            <person name="Rahn T."/>
            <person name="Kunzel S."/>
            <person name="Keller A."/>
            <person name="Neulinger S.C."/>
        </authorList>
    </citation>
    <scope>NUCLEOTIDE SEQUENCE</scope>
    <source>
        <strain evidence="5">DSM 9154</strain>
    </source>
</reference>
<dbReference type="SUPFAM" id="SSF74982">
    <property type="entry name" value="Small protein B (SmpB)"/>
    <property type="match status" value="1"/>
</dbReference>
<feature type="region of interest" description="Disordered" evidence="4">
    <location>
        <begin position="1"/>
        <end position="28"/>
    </location>
</feature>
<comment type="caution">
    <text evidence="5">The sequence shown here is derived from an EMBL/GenBank/DDBJ whole genome shotgun (WGS) entry which is preliminary data.</text>
</comment>
<organism evidence="5 6">
    <name type="scientific">Rhodovibrio salinarum</name>
    <dbReference type="NCBI Taxonomy" id="1087"/>
    <lineage>
        <taxon>Bacteria</taxon>
        <taxon>Pseudomonadati</taxon>
        <taxon>Pseudomonadota</taxon>
        <taxon>Alphaproteobacteria</taxon>
        <taxon>Rhodospirillales</taxon>
        <taxon>Rhodovibrionaceae</taxon>
        <taxon>Rhodovibrio</taxon>
    </lineage>
</organism>
<protein>
    <recommendedName>
        <fullName evidence="3">SsrA-binding protein</fullName>
    </recommendedName>
    <alternativeName>
        <fullName evidence="3">Small protein B</fullName>
    </alternativeName>
</protein>